<dbReference type="EMBL" id="BAABIM010000002">
    <property type="protein sequence ID" value="GAA4683548.1"/>
    <property type="molecule type" value="Genomic_DNA"/>
</dbReference>
<gene>
    <name evidence="6" type="ORF">GCM10023226_20900</name>
</gene>
<dbReference type="InterPro" id="IPR020084">
    <property type="entry name" value="NUDIX_hydrolase_CS"/>
</dbReference>
<dbReference type="PANTHER" id="PTHR43046:SF14">
    <property type="entry name" value="MUTT_NUDIX FAMILY PROTEIN"/>
    <property type="match status" value="1"/>
</dbReference>
<evidence type="ECO:0000313" key="6">
    <source>
        <dbReference type="EMBL" id="GAA4683548.1"/>
    </source>
</evidence>
<reference evidence="7" key="1">
    <citation type="journal article" date="2019" name="Int. J. Syst. Evol. Microbiol.">
        <title>The Global Catalogue of Microorganisms (GCM) 10K type strain sequencing project: providing services to taxonomists for standard genome sequencing and annotation.</title>
        <authorList>
            <consortium name="The Broad Institute Genomics Platform"/>
            <consortium name="The Broad Institute Genome Sequencing Center for Infectious Disease"/>
            <person name="Wu L."/>
            <person name="Ma J."/>
        </authorList>
    </citation>
    <scope>NUCLEOTIDE SEQUENCE [LARGE SCALE GENOMIC DNA]</scope>
    <source>
        <strain evidence="7">JCM 18127</strain>
    </source>
</reference>
<organism evidence="6 7">
    <name type="scientific">Nocardioides nanhaiensis</name>
    <dbReference type="NCBI Taxonomy" id="1476871"/>
    <lineage>
        <taxon>Bacteria</taxon>
        <taxon>Bacillati</taxon>
        <taxon>Actinomycetota</taxon>
        <taxon>Actinomycetes</taxon>
        <taxon>Propionibacteriales</taxon>
        <taxon>Nocardioidaceae</taxon>
        <taxon>Nocardioides</taxon>
    </lineage>
</organism>
<keyword evidence="3 4" id="KW-0378">Hydrolase</keyword>
<dbReference type="InterPro" id="IPR015797">
    <property type="entry name" value="NUDIX_hydrolase-like_dom_sf"/>
</dbReference>
<dbReference type="Pfam" id="PF00293">
    <property type="entry name" value="NUDIX"/>
    <property type="match status" value="2"/>
</dbReference>
<accession>A0ABP8W7G6</accession>
<comment type="similarity">
    <text evidence="2 4">Belongs to the Nudix hydrolase family.</text>
</comment>
<evidence type="ECO:0000256" key="2">
    <source>
        <dbReference type="ARBA" id="ARBA00005582"/>
    </source>
</evidence>
<dbReference type="SUPFAM" id="SSF55811">
    <property type="entry name" value="Nudix"/>
    <property type="match status" value="2"/>
</dbReference>
<dbReference type="CDD" id="cd02883">
    <property type="entry name" value="NUDIX_Hydrolase"/>
    <property type="match status" value="1"/>
</dbReference>
<dbReference type="RefSeq" id="WP_345265480.1">
    <property type="nucleotide sequence ID" value="NZ_BAABIM010000002.1"/>
</dbReference>
<dbReference type="PANTHER" id="PTHR43046">
    <property type="entry name" value="GDP-MANNOSE MANNOSYL HYDROLASE"/>
    <property type="match status" value="1"/>
</dbReference>
<dbReference type="PROSITE" id="PS51462">
    <property type="entry name" value="NUDIX"/>
    <property type="match status" value="2"/>
</dbReference>
<feature type="domain" description="Nudix hydrolase" evidence="5">
    <location>
        <begin position="6"/>
        <end position="148"/>
    </location>
</feature>
<evidence type="ECO:0000313" key="7">
    <source>
        <dbReference type="Proteomes" id="UP001500621"/>
    </source>
</evidence>
<dbReference type="Gene3D" id="3.90.79.10">
    <property type="entry name" value="Nucleoside Triphosphate Pyrophosphohydrolase"/>
    <property type="match status" value="2"/>
</dbReference>
<comment type="caution">
    <text evidence="6">The sequence shown here is derived from an EMBL/GenBank/DDBJ whole genome shotgun (WGS) entry which is preliminary data.</text>
</comment>
<dbReference type="PRINTS" id="PR00502">
    <property type="entry name" value="NUDIXFAMILY"/>
</dbReference>
<proteinExistence type="inferred from homology"/>
<feature type="domain" description="Nudix hydrolase" evidence="5">
    <location>
        <begin position="151"/>
        <end position="289"/>
    </location>
</feature>
<name>A0ABP8W7G6_9ACTN</name>
<dbReference type="InterPro" id="IPR000086">
    <property type="entry name" value="NUDIX_hydrolase_dom"/>
</dbReference>
<evidence type="ECO:0000256" key="1">
    <source>
        <dbReference type="ARBA" id="ARBA00001946"/>
    </source>
</evidence>
<evidence type="ECO:0000256" key="4">
    <source>
        <dbReference type="RuleBase" id="RU003476"/>
    </source>
</evidence>
<comment type="cofactor">
    <cofactor evidence="1">
        <name>Mg(2+)</name>
        <dbReference type="ChEBI" id="CHEBI:18420"/>
    </cofactor>
</comment>
<dbReference type="InterPro" id="IPR020476">
    <property type="entry name" value="Nudix_hydrolase"/>
</dbReference>
<dbReference type="Proteomes" id="UP001500621">
    <property type="component" value="Unassembled WGS sequence"/>
</dbReference>
<keyword evidence="7" id="KW-1185">Reference proteome</keyword>
<protein>
    <recommendedName>
        <fullName evidence="5">Nudix hydrolase domain-containing protein</fullName>
    </recommendedName>
</protein>
<dbReference type="PROSITE" id="PS00893">
    <property type="entry name" value="NUDIX_BOX"/>
    <property type="match status" value="2"/>
</dbReference>
<evidence type="ECO:0000259" key="5">
    <source>
        <dbReference type="PROSITE" id="PS51462"/>
    </source>
</evidence>
<evidence type="ECO:0000256" key="3">
    <source>
        <dbReference type="ARBA" id="ARBA00022801"/>
    </source>
</evidence>
<sequence length="290" mass="31291">MRPTRHRRLAAYALVVREREVLLTRLAPHLGRGELWTLPGGEVEHGEHPRDAVRREVAEETGLEVSVEERPAVDSLHRPRERRDGETLDLHAVRLVYRGWVAHGASAPRVVEVGGSTAEAAWHPVSAVLDRSLPVLPFVREAVAAAAPVRHQRIAAYGLVVARERVLLTRVSGSGFHTGRWSLPGGGVEHGEHPRDAVVREVAEETGLAAQVGRLVVVDDVHVQGTAPSGREEDFHSVGIVYDATVPDDAEPHVVEGEGTTDAVAWVPLVDVASGAVPVVELVTAALEAR</sequence>